<evidence type="ECO:0000313" key="2">
    <source>
        <dbReference type="EMBL" id="GBP98342.1"/>
    </source>
</evidence>
<reference evidence="2 3" key="1">
    <citation type="journal article" date="2019" name="Commun. Biol.">
        <title>The bagworm genome reveals a unique fibroin gene that provides high tensile strength.</title>
        <authorList>
            <person name="Kono N."/>
            <person name="Nakamura H."/>
            <person name="Ohtoshi R."/>
            <person name="Tomita M."/>
            <person name="Numata K."/>
            <person name="Arakawa K."/>
        </authorList>
    </citation>
    <scope>NUCLEOTIDE SEQUENCE [LARGE SCALE GENOMIC DNA]</scope>
</reference>
<evidence type="ECO:0000256" key="1">
    <source>
        <dbReference type="SAM" id="MobiDB-lite"/>
    </source>
</evidence>
<comment type="caution">
    <text evidence="2">The sequence shown here is derived from an EMBL/GenBank/DDBJ whole genome shotgun (WGS) entry which is preliminary data.</text>
</comment>
<gene>
    <name evidence="2" type="ORF">EVAR_58248_1</name>
</gene>
<organism evidence="2 3">
    <name type="scientific">Eumeta variegata</name>
    <name type="common">Bagworm moth</name>
    <name type="synonym">Eumeta japonica</name>
    <dbReference type="NCBI Taxonomy" id="151549"/>
    <lineage>
        <taxon>Eukaryota</taxon>
        <taxon>Metazoa</taxon>
        <taxon>Ecdysozoa</taxon>
        <taxon>Arthropoda</taxon>
        <taxon>Hexapoda</taxon>
        <taxon>Insecta</taxon>
        <taxon>Pterygota</taxon>
        <taxon>Neoptera</taxon>
        <taxon>Endopterygota</taxon>
        <taxon>Lepidoptera</taxon>
        <taxon>Glossata</taxon>
        <taxon>Ditrysia</taxon>
        <taxon>Tineoidea</taxon>
        <taxon>Psychidae</taxon>
        <taxon>Oiketicinae</taxon>
        <taxon>Eumeta</taxon>
    </lineage>
</organism>
<sequence length="235" mass="25546">MRLRVPLATAAQGGRNSAVNNPPPVGARRLHFGRQDRQARSWSSQPSMGRANVHHSHLPVDPWVDPFDDALGHVLRGRVGDDDRVSDFDRWPPLSTCDVSAAWGEVSKCPAAIGRRLTPAGNDSGQRRGSPGGPICVSGREFTTNSASSSSVCSTSSFGALVCSVALKATFMDLTRRSQLPPIWAWGMRSHRIARVVASSDIRSSISRRAGELRLRPRSLCRGRYIACRVDLVLP</sequence>
<evidence type="ECO:0000313" key="3">
    <source>
        <dbReference type="Proteomes" id="UP000299102"/>
    </source>
</evidence>
<keyword evidence="3" id="KW-1185">Reference proteome</keyword>
<dbReference type="Proteomes" id="UP000299102">
    <property type="component" value="Unassembled WGS sequence"/>
</dbReference>
<name>A0A4C2AEW0_EUMVA</name>
<protein>
    <submittedName>
        <fullName evidence="2">Uncharacterized protein</fullName>
    </submittedName>
</protein>
<dbReference type="AlphaFoldDB" id="A0A4C2AEW0"/>
<accession>A0A4C2AEW0</accession>
<feature type="region of interest" description="Disordered" evidence="1">
    <location>
        <begin position="1"/>
        <end position="54"/>
    </location>
</feature>
<dbReference type="EMBL" id="BGZK01003121">
    <property type="protein sequence ID" value="GBP98342.1"/>
    <property type="molecule type" value="Genomic_DNA"/>
</dbReference>
<proteinExistence type="predicted"/>